<keyword evidence="1" id="KW-0732">Signal</keyword>
<dbReference type="EMBL" id="GIFC01001281">
    <property type="protein sequence ID" value="MXU83364.1"/>
    <property type="molecule type" value="Transcribed_RNA"/>
</dbReference>
<proteinExistence type="predicted"/>
<evidence type="ECO:0000313" key="2">
    <source>
        <dbReference type="EMBL" id="MXU83364.1"/>
    </source>
</evidence>
<feature type="signal peptide" evidence="1">
    <location>
        <begin position="1"/>
        <end position="21"/>
    </location>
</feature>
<accession>A0A6B0U3R7</accession>
<organism evidence="2">
    <name type="scientific">Ixodes ricinus</name>
    <name type="common">Common tick</name>
    <name type="synonym">Acarus ricinus</name>
    <dbReference type="NCBI Taxonomy" id="34613"/>
    <lineage>
        <taxon>Eukaryota</taxon>
        <taxon>Metazoa</taxon>
        <taxon>Ecdysozoa</taxon>
        <taxon>Arthropoda</taxon>
        <taxon>Chelicerata</taxon>
        <taxon>Arachnida</taxon>
        <taxon>Acari</taxon>
        <taxon>Parasitiformes</taxon>
        <taxon>Ixodida</taxon>
        <taxon>Ixodoidea</taxon>
        <taxon>Ixodidae</taxon>
        <taxon>Ixodinae</taxon>
        <taxon>Ixodes</taxon>
    </lineage>
</organism>
<dbReference type="AlphaFoldDB" id="A0A6B0U3R7"/>
<evidence type="ECO:0000256" key="1">
    <source>
        <dbReference type="SAM" id="SignalP"/>
    </source>
</evidence>
<protein>
    <submittedName>
        <fullName evidence="2">Putative secreted protein</fullName>
    </submittedName>
</protein>
<name>A0A6B0U3R7_IXORI</name>
<feature type="chain" id="PRO_5025500952" evidence="1">
    <location>
        <begin position="22"/>
        <end position="75"/>
    </location>
</feature>
<reference evidence="2" key="1">
    <citation type="submission" date="2019-12" db="EMBL/GenBank/DDBJ databases">
        <title>An insight into the sialome of adult female Ixodes ricinus ticks feeding for 6 days.</title>
        <authorList>
            <person name="Perner J."/>
            <person name="Ribeiro J.M.C."/>
        </authorList>
    </citation>
    <scope>NUCLEOTIDE SEQUENCE</scope>
    <source>
        <strain evidence="2">Semi-engorged</strain>
        <tissue evidence="2">Salivary glands</tissue>
    </source>
</reference>
<sequence>MTAFQIMMLLSVGAPLTPAGGSSCNLLKSRMSLRLAGVDILKFLIKLLFKGQNCLASRYVPRKKPCYSTEQLRRS</sequence>